<dbReference type="InterPro" id="IPR003186">
    <property type="entry name" value="PA28_C"/>
</dbReference>
<dbReference type="AlphaFoldDB" id="A0A7E6EKC6"/>
<accession>A0A7E6EKC6</accession>
<keyword evidence="1" id="KW-0812">Transmembrane</keyword>
<gene>
    <name evidence="4" type="primary">LOC118761736</name>
</gene>
<dbReference type="InterPro" id="IPR036997">
    <property type="entry name" value="PA28_C_sf"/>
</dbReference>
<dbReference type="KEGG" id="osn:118761736"/>
<feature type="transmembrane region" description="Helical" evidence="1">
    <location>
        <begin position="176"/>
        <end position="193"/>
    </location>
</feature>
<keyword evidence="3" id="KW-1185">Reference proteome</keyword>
<dbReference type="SUPFAM" id="SSF47216">
    <property type="entry name" value="Proteasome activator"/>
    <property type="match status" value="1"/>
</dbReference>
<name>A0A7E6EKC6_9MOLL</name>
<evidence type="ECO:0000313" key="4">
    <source>
        <dbReference type="RefSeq" id="XP_036355773.1"/>
    </source>
</evidence>
<dbReference type="Proteomes" id="UP000515154">
    <property type="component" value="Unplaced"/>
</dbReference>
<evidence type="ECO:0000256" key="1">
    <source>
        <dbReference type="SAM" id="Phobius"/>
    </source>
</evidence>
<dbReference type="Gene3D" id="1.20.120.180">
    <property type="entry name" value="Proteasome activator pa28, C-terminal domain"/>
    <property type="match status" value="1"/>
</dbReference>
<organism evidence="3 4">
    <name type="scientific">Octopus sinensis</name>
    <name type="common">East Asian common octopus</name>
    <dbReference type="NCBI Taxonomy" id="2607531"/>
    <lineage>
        <taxon>Eukaryota</taxon>
        <taxon>Metazoa</taxon>
        <taxon>Spiralia</taxon>
        <taxon>Lophotrochozoa</taxon>
        <taxon>Mollusca</taxon>
        <taxon>Cephalopoda</taxon>
        <taxon>Coleoidea</taxon>
        <taxon>Octopodiformes</taxon>
        <taxon>Octopoda</taxon>
        <taxon>Incirrata</taxon>
        <taxon>Octopodidae</taxon>
        <taxon>Octopus</taxon>
    </lineage>
</organism>
<evidence type="ECO:0000259" key="2">
    <source>
        <dbReference type="Pfam" id="PF02252"/>
    </source>
</evidence>
<sequence length="198" mass="23073">MNTRVSLKRSLITNFSRRAIKDAELLISQCFPREIDELEDIACYNIGTIESRLSNHIDFVSNEITTKYAQLKPILQNLEAHNSLIRSWVTFISREFQTFKDAGSLTSEESFSKLQQVADYCKQSLDNLSAYVSQNEKLTEKCKSYEDEVFYQELEYLNKRHLCRINSMPQEIREKFLILTSVIFSILAILRPIQSARN</sequence>
<keyword evidence="1" id="KW-0472">Membrane</keyword>
<dbReference type="InterPro" id="IPR036252">
    <property type="entry name" value="Proteasome_activ_sf"/>
</dbReference>
<feature type="domain" description="Proteasome activator PA28 C-terminal" evidence="2">
    <location>
        <begin position="62"/>
        <end position="184"/>
    </location>
</feature>
<evidence type="ECO:0000313" key="3">
    <source>
        <dbReference type="Proteomes" id="UP000515154"/>
    </source>
</evidence>
<dbReference type="GO" id="GO:0008537">
    <property type="term" value="C:proteasome activator complex"/>
    <property type="evidence" value="ECO:0007669"/>
    <property type="project" value="InterPro"/>
</dbReference>
<reference evidence="4" key="1">
    <citation type="submission" date="2025-08" db="UniProtKB">
        <authorList>
            <consortium name="RefSeq"/>
        </authorList>
    </citation>
    <scope>IDENTIFICATION</scope>
</reference>
<keyword evidence="1" id="KW-1133">Transmembrane helix</keyword>
<dbReference type="RefSeq" id="XP_036355773.1">
    <property type="nucleotide sequence ID" value="XM_036499880.1"/>
</dbReference>
<dbReference type="Pfam" id="PF02252">
    <property type="entry name" value="PA28_C"/>
    <property type="match status" value="1"/>
</dbReference>
<protein>
    <submittedName>
        <fullName evidence="4">Uncharacterized protein LOC118761736</fullName>
    </submittedName>
</protein>
<proteinExistence type="predicted"/>